<keyword evidence="2" id="KW-0732">Signal</keyword>
<sequence length="276" mass="28852">MARLRSPRILSAALAGLLALFGAAWATQLFAEGSVPPHIHDLPGDRKPLPCPDNALVIVLFGQSLSANSGTRLFRPASEPTVPPAYNYFAGHCYPLRDPMLGAAGDGGSIGTPMAGYVSAALRRPVVLIAGGIGGTSIVQWTARDSAMRDLLLDRIADARRAGLRPAIHVWVQGEADVAMPAASYANELGRLHARMPAAPWIVTSNSVCPPSARRSASLDQARSAFASRTPGIHLGVDMDALGPAFRQADGCHLNGDGQERVARMIASAVVQALGG</sequence>
<reference evidence="5" key="1">
    <citation type="submission" date="2017-06" db="EMBL/GenBank/DDBJ databases">
        <authorList>
            <person name="Varghese N."/>
            <person name="Submissions S."/>
        </authorList>
    </citation>
    <scope>NUCLEOTIDE SEQUENCE [LARGE SCALE GENOMIC DNA]</scope>
    <source>
        <strain evidence="5">LNB2</strain>
    </source>
</reference>
<dbReference type="Pfam" id="PF03629">
    <property type="entry name" value="SASA"/>
    <property type="match status" value="1"/>
</dbReference>
<evidence type="ECO:0000259" key="3">
    <source>
        <dbReference type="Pfam" id="PF03629"/>
    </source>
</evidence>
<evidence type="ECO:0000313" key="5">
    <source>
        <dbReference type="Proteomes" id="UP000198281"/>
    </source>
</evidence>
<protein>
    <recommendedName>
        <fullName evidence="3">Sialate O-acetylesterase domain-containing protein</fullName>
    </recommendedName>
</protein>
<dbReference type="Proteomes" id="UP000198281">
    <property type="component" value="Unassembled WGS sequence"/>
</dbReference>
<feature type="chain" id="PRO_5012714982" description="Sialate O-acetylesterase domain-containing protein" evidence="2">
    <location>
        <begin position="27"/>
        <end position="276"/>
    </location>
</feature>
<dbReference type="Gene3D" id="3.40.50.1110">
    <property type="entry name" value="SGNH hydrolase"/>
    <property type="match status" value="1"/>
</dbReference>
<keyword evidence="1" id="KW-0378">Hydrolase</keyword>
<dbReference type="InterPro" id="IPR036514">
    <property type="entry name" value="SGNH_hydro_sf"/>
</dbReference>
<dbReference type="EMBL" id="FZOS01000010">
    <property type="protein sequence ID" value="SNS59557.1"/>
    <property type="molecule type" value="Genomic_DNA"/>
</dbReference>
<dbReference type="AlphaFoldDB" id="A0A239FRG1"/>
<dbReference type="SUPFAM" id="SSF52266">
    <property type="entry name" value="SGNH hydrolase"/>
    <property type="match status" value="1"/>
</dbReference>
<evidence type="ECO:0000256" key="1">
    <source>
        <dbReference type="ARBA" id="ARBA00022801"/>
    </source>
</evidence>
<name>A0A239FRG1_9SPHN</name>
<dbReference type="OrthoDB" id="7580065at2"/>
<organism evidence="4 5">
    <name type="scientific">Edaphosphingomonas laterariae</name>
    <dbReference type="NCBI Taxonomy" id="861865"/>
    <lineage>
        <taxon>Bacteria</taxon>
        <taxon>Pseudomonadati</taxon>
        <taxon>Pseudomonadota</taxon>
        <taxon>Alphaproteobacteria</taxon>
        <taxon>Sphingomonadales</taxon>
        <taxon>Rhizorhabdaceae</taxon>
        <taxon>Edaphosphingomonas</taxon>
    </lineage>
</organism>
<feature type="domain" description="Sialate O-acetylesterase" evidence="3">
    <location>
        <begin position="120"/>
        <end position="271"/>
    </location>
</feature>
<dbReference type="GO" id="GO:0016788">
    <property type="term" value="F:hydrolase activity, acting on ester bonds"/>
    <property type="evidence" value="ECO:0007669"/>
    <property type="project" value="UniProtKB-ARBA"/>
</dbReference>
<proteinExistence type="predicted"/>
<dbReference type="RefSeq" id="WP_089219622.1">
    <property type="nucleotide sequence ID" value="NZ_FZOS01000010.1"/>
</dbReference>
<gene>
    <name evidence="4" type="ORF">SAMN06295912_11012</name>
</gene>
<dbReference type="InterPro" id="IPR005181">
    <property type="entry name" value="SASA"/>
</dbReference>
<feature type="signal peptide" evidence="2">
    <location>
        <begin position="1"/>
        <end position="26"/>
    </location>
</feature>
<evidence type="ECO:0000256" key="2">
    <source>
        <dbReference type="SAM" id="SignalP"/>
    </source>
</evidence>
<keyword evidence="5" id="KW-1185">Reference proteome</keyword>
<accession>A0A239FRG1</accession>
<evidence type="ECO:0000313" key="4">
    <source>
        <dbReference type="EMBL" id="SNS59557.1"/>
    </source>
</evidence>